<dbReference type="AlphaFoldDB" id="A0A2S6HQF0"/>
<feature type="transmembrane region" description="Helical" evidence="12">
    <location>
        <begin position="389"/>
        <end position="413"/>
    </location>
</feature>
<evidence type="ECO:0000313" key="15">
    <source>
        <dbReference type="EMBL" id="PPK79716.1"/>
    </source>
</evidence>
<dbReference type="PANTHER" id="PTHR30175:SF1">
    <property type="entry name" value="PTS SYSTEM ARBUTIN-, CELLOBIOSE-, AND SALICIN-SPECIFIC EIIBC COMPONENT-RELATED"/>
    <property type="match status" value="1"/>
</dbReference>
<evidence type="ECO:0000256" key="5">
    <source>
        <dbReference type="ARBA" id="ARBA00022679"/>
    </source>
</evidence>
<feature type="domain" description="PTS EIIB type-1" evidence="13">
    <location>
        <begin position="8"/>
        <end position="90"/>
    </location>
</feature>
<evidence type="ECO:0000256" key="6">
    <source>
        <dbReference type="ARBA" id="ARBA00022683"/>
    </source>
</evidence>
<evidence type="ECO:0000256" key="9">
    <source>
        <dbReference type="ARBA" id="ARBA00022989"/>
    </source>
</evidence>
<dbReference type="InterPro" id="IPR001996">
    <property type="entry name" value="PTS_IIB_1"/>
</dbReference>
<evidence type="ECO:0000256" key="10">
    <source>
        <dbReference type="ARBA" id="ARBA00023136"/>
    </source>
</evidence>
<dbReference type="GO" id="GO:0015771">
    <property type="term" value="P:trehalose transport"/>
    <property type="evidence" value="ECO:0007669"/>
    <property type="project" value="TreeGrafter"/>
</dbReference>
<evidence type="ECO:0000256" key="3">
    <source>
        <dbReference type="ARBA" id="ARBA00022475"/>
    </source>
</evidence>
<comment type="caution">
    <text evidence="15">The sequence shown here is derived from an EMBL/GenBank/DDBJ whole genome shotgun (WGS) entry which is preliminary data.</text>
</comment>
<dbReference type="RefSeq" id="WP_104438129.1">
    <property type="nucleotide sequence ID" value="NZ_PTJA01000009.1"/>
</dbReference>
<feature type="domain" description="PTS EIIC type-1" evidence="14">
    <location>
        <begin position="111"/>
        <end position="462"/>
    </location>
</feature>
<dbReference type="InterPro" id="IPR013013">
    <property type="entry name" value="PTS_EIIC_1"/>
</dbReference>
<evidence type="ECO:0000313" key="16">
    <source>
        <dbReference type="Proteomes" id="UP000237749"/>
    </source>
</evidence>
<evidence type="ECO:0000256" key="7">
    <source>
        <dbReference type="ARBA" id="ARBA00022692"/>
    </source>
</evidence>
<feature type="transmembrane region" description="Helical" evidence="12">
    <location>
        <begin position="182"/>
        <end position="201"/>
    </location>
</feature>
<feature type="transmembrane region" description="Helical" evidence="12">
    <location>
        <begin position="207"/>
        <end position="232"/>
    </location>
</feature>
<gene>
    <name evidence="15" type="ORF">BXY41_109195</name>
</gene>
<dbReference type="PROSITE" id="PS51098">
    <property type="entry name" value="PTS_EIIB_TYPE_1"/>
    <property type="match status" value="1"/>
</dbReference>
<dbReference type="GO" id="GO:0005886">
    <property type="term" value="C:plasma membrane"/>
    <property type="evidence" value="ECO:0007669"/>
    <property type="project" value="UniProtKB-SubCell"/>
</dbReference>
<evidence type="ECO:0000259" key="13">
    <source>
        <dbReference type="PROSITE" id="PS51098"/>
    </source>
</evidence>
<feature type="transmembrane region" description="Helical" evidence="12">
    <location>
        <begin position="150"/>
        <end position="170"/>
    </location>
</feature>
<protein>
    <submittedName>
        <fullName evidence="15">PTS system beta-glucoside-specific IIB component (Glc family) /PTS system beta-glucoside-specific IIC component (Glc family)</fullName>
    </submittedName>
</protein>
<dbReference type="GO" id="GO:0009401">
    <property type="term" value="P:phosphoenolpyruvate-dependent sugar phosphotransferase system"/>
    <property type="evidence" value="ECO:0007669"/>
    <property type="project" value="UniProtKB-KW"/>
</dbReference>
<feature type="active site" description="Phosphocysteine intermediate; for EIIB activity" evidence="11">
    <location>
        <position position="30"/>
    </location>
</feature>
<sequence length="462" mass="49097">MSKKEKYDELAIKVLELVGGKDNISYLGHCMTRLRFQLKDKSIINLSEIQKLQGVVGAQWSNEQLQIIIGQSVGEVYSIVAAKAGLQMENAIDENLDKGKKKKISFAAIIDGITGSLIPLLPAIIGAGMLKVVIILGELTGLLTADMPTHAVLTFASDAGFYFLPIFLGATSANKFKANMGLGMLLGAIMIHPTMVANVAGSVPMSIFGIPVYAASYTSTIFPIIMAVYVMSHVERFFKKIAPESIKAIVVPLGTILVMLPLTLGLIGPAGAFLGNYLAIAIMWLYKTTGFFGVAVLATIYPLLILTGMHGALFPYMFNSLVTFGYEPIVATANVLSNINQGAAAAAVAFKCKDKATKSTAGSSAITAIFGGVTEPAMFGINMKLKKPLYASMFGNFCSAAFAGLMKVYMYSLGGSAGILGITGFVGPNSSNFIFMVISIILGIIVTFVTTLVIYKGESIYQ</sequence>
<keyword evidence="10 12" id="KW-0472">Membrane</keyword>
<keyword evidence="2" id="KW-0813">Transport</keyword>
<dbReference type="EMBL" id="PTJA01000009">
    <property type="protein sequence ID" value="PPK79716.1"/>
    <property type="molecule type" value="Genomic_DNA"/>
</dbReference>
<dbReference type="PANTHER" id="PTHR30175">
    <property type="entry name" value="PHOSPHOTRANSFERASE SYSTEM TRANSPORT PROTEIN"/>
    <property type="match status" value="1"/>
</dbReference>
<evidence type="ECO:0000256" key="2">
    <source>
        <dbReference type="ARBA" id="ARBA00022448"/>
    </source>
</evidence>
<dbReference type="GO" id="GO:0016301">
    <property type="term" value="F:kinase activity"/>
    <property type="evidence" value="ECO:0007669"/>
    <property type="project" value="UniProtKB-KW"/>
</dbReference>
<keyword evidence="16" id="KW-1185">Reference proteome</keyword>
<dbReference type="Gene3D" id="3.30.1360.60">
    <property type="entry name" value="Glucose permease domain IIB"/>
    <property type="match status" value="1"/>
</dbReference>
<dbReference type="InterPro" id="IPR018113">
    <property type="entry name" value="PTrfase_EIIB_Cys"/>
</dbReference>
<evidence type="ECO:0000256" key="1">
    <source>
        <dbReference type="ARBA" id="ARBA00004651"/>
    </source>
</evidence>
<dbReference type="GO" id="GO:0008982">
    <property type="term" value="F:protein-N(PI)-phosphohistidine-sugar phosphotransferase activity"/>
    <property type="evidence" value="ECO:0007669"/>
    <property type="project" value="InterPro"/>
</dbReference>
<evidence type="ECO:0000256" key="4">
    <source>
        <dbReference type="ARBA" id="ARBA00022597"/>
    </source>
</evidence>
<evidence type="ECO:0000256" key="11">
    <source>
        <dbReference type="PROSITE-ProRule" id="PRU00421"/>
    </source>
</evidence>
<accession>A0A2S6HQF0</accession>
<dbReference type="Pfam" id="PF00367">
    <property type="entry name" value="PTS_EIIB"/>
    <property type="match status" value="1"/>
</dbReference>
<feature type="transmembrane region" description="Helical" evidence="12">
    <location>
        <begin position="433"/>
        <end position="455"/>
    </location>
</feature>
<keyword evidence="5" id="KW-0808">Transferase</keyword>
<dbReference type="PROSITE" id="PS51103">
    <property type="entry name" value="PTS_EIIC_TYPE_1"/>
    <property type="match status" value="1"/>
</dbReference>
<reference evidence="15 16" key="1">
    <citation type="submission" date="2018-02" db="EMBL/GenBank/DDBJ databases">
        <title>Genomic Encyclopedia of Archaeal and Bacterial Type Strains, Phase II (KMG-II): from individual species to whole genera.</title>
        <authorList>
            <person name="Goeker M."/>
        </authorList>
    </citation>
    <scope>NUCLEOTIDE SEQUENCE [LARGE SCALE GENOMIC DNA]</scope>
    <source>
        <strain evidence="15 16">DSM 3808</strain>
    </source>
</reference>
<dbReference type="FunFam" id="3.30.1360.60:FF:000001">
    <property type="entry name" value="PTS system glucose-specific IIBC component PtsG"/>
    <property type="match status" value="1"/>
</dbReference>
<dbReference type="InterPro" id="IPR036878">
    <property type="entry name" value="Glu_permease_IIB"/>
</dbReference>
<evidence type="ECO:0000259" key="14">
    <source>
        <dbReference type="PROSITE" id="PS51103"/>
    </source>
</evidence>
<name>A0A2S6HQF0_9FIRM</name>
<feature type="transmembrane region" description="Helical" evidence="12">
    <location>
        <begin position="292"/>
        <end position="314"/>
    </location>
</feature>
<keyword evidence="4" id="KW-0762">Sugar transport</keyword>
<dbReference type="Proteomes" id="UP000237749">
    <property type="component" value="Unassembled WGS sequence"/>
</dbReference>
<feature type="transmembrane region" description="Helical" evidence="12">
    <location>
        <begin position="253"/>
        <end position="286"/>
    </location>
</feature>
<comment type="subcellular location">
    <subcellularLocation>
        <location evidence="1">Cell membrane</location>
        <topology evidence="1">Multi-pass membrane protein</topology>
    </subcellularLocation>
</comment>
<dbReference type="InterPro" id="IPR050558">
    <property type="entry name" value="PTS_Sugar-Specific_Components"/>
</dbReference>
<dbReference type="SUPFAM" id="SSF55604">
    <property type="entry name" value="Glucose permease domain IIB"/>
    <property type="match status" value="1"/>
</dbReference>
<keyword evidence="8" id="KW-0418">Kinase</keyword>
<keyword evidence="9 12" id="KW-1133">Transmembrane helix</keyword>
<evidence type="ECO:0000256" key="8">
    <source>
        <dbReference type="ARBA" id="ARBA00022777"/>
    </source>
</evidence>
<organism evidence="15 16">
    <name type="scientific">Lacrimispora xylanisolvens</name>
    <dbReference type="NCBI Taxonomy" id="384636"/>
    <lineage>
        <taxon>Bacteria</taxon>
        <taxon>Bacillati</taxon>
        <taxon>Bacillota</taxon>
        <taxon>Clostridia</taxon>
        <taxon>Lachnospirales</taxon>
        <taxon>Lachnospiraceae</taxon>
        <taxon>Lacrimispora</taxon>
    </lineage>
</organism>
<dbReference type="CDD" id="cd00212">
    <property type="entry name" value="PTS_IIB_glc"/>
    <property type="match status" value="1"/>
</dbReference>
<dbReference type="InterPro" id="IPR003352">
    <property type="entry name" value="PTS_EIIC"/>
</dbReference>
<keyword evidence="3" id="KW-1003">Cell membrane</keyword>
<keyword evidence="7 12" id="KW-0812">Transmembrane</keyword>
<dbReference type="GO" id="GO:0090589">
    <property type="term" value="F:protein-phosphocysteine-trehalose phosphotransferase system transporter activity"/>
    <property type="evidence" value="ECO:0007669"/>
    <property type="project" value="TreeGrafter"/>
</dbReference>
<evidence type="ECO:0000256" key="12">
    <source>
        <dbReference type="SAM" id="Phobius"/>
    </source>
</evidence>
<keyword evidence="6" id="KW-0598">Phosphotransferase system</keyword>
<feature type="transmembrane region" description="Helical" evidence="12">
    <location>
        <begin position="106"/>
        <end position="130"/>
    </location>
</feature>
<dbReference type="Pfam" id="PF02378">
    <property type="entry name" value="PTS_EIIC"/>
    <property type="match status" value="1"/>
</dbReference>
<proteinExistence type="predicted"/>
<dbReference type="PROSITE" id="PS01035">
    <property type="entry name" value="PTS_EIIB_TYPE_1_CYS"/>
    <property type="match status" value="1"/>
</dbReference>
<dbReference type="OrthoDB" id="92465at2"/>